<dbReference type="Proteomes" id="UP000663880">
    <property type="component" value="Unassembled WGS sequence"/>
</dbReference>
<name>A0A821VPU9_9NEOP</name>
<proteinExistence type="predicted"/>
<organism evidence="1 2">
    <name type="scientific">Pieris macdunnoughi</name>
    <dbReference type="NCBI Taxonomy" id="345717"/>
    <lineage>
        <taxon>Eukaryota</taxon>
        <taxon>Metazoa</taxon>
        <taxon>Ecdysozoa</taxon>
        <taxon>Arthropoda</taxon>
        <taxon>Hexapoda</taxon>
        <taxon>Insecta</taxon>
        <taxon>Pterygota</taxon>
        <taxon>Neoptera</taxon>
        <taxon>Endopterygota</taxon>
        <taxon>Lepidoptera</taxon>
        <taxon>Glossata</taxon>
        <taxon>Ditrysia</taxon>
        <taxon>Papilionoidea</taxon>
        <taxon>Pieridae</taxon>
        <taxon>Pierinae</taxon>
        <taxon>Pieris</taxon>
    </lineage>
</organism>
<dbReference type="AlphaFoldDB" id="A0A821VPU9"/>
<dbReference type="EMBL" id="CAJOBZ010000046">
    <property type="protein sequence ID" value="CAF4912443.1"/>
    <property type="molecule type" value="Genomic_DNA"/>
</dbReference>
<comment type="caution">
    <text evidence="1">The sequence shown here is derived from an EMBL/GenBank/DDBJ whole genome shotgun (WGS) entry which is preliminary data.</text>
</comment>
<protein>
    <submittedName>
        <fullName evidence="1">Uncharacterized protein</fullName>
    </submittedName>
</protein>
<gene>
    <name evidence="1" type="ORF">PMACD_LOCUS12263</name>
</gene>
<dbReference type="OrthoDB" id="6375801at2759"/>
<evidence type="ECO:0000313" key="1">
    <source>
        <dbReference type="EMBL" id="CAF4912443.1"/>
    </source>
</evidence>
<evidence type="ECO:0000313" key="2">
    <source>
        <dbReference type="Proteomes" id="UP000663880"/>
    </source>
</evidence>
<reference evidence="1" key="1">
    <citation type="submission" date="2021-02" db="EMBL/GenBank/DDBJ databases">
        <authorList>
            <person name="Steward A R."/>
        </authorList>
    </citation>
    <scope>NUCLEOTIDE SEQUENCE</scope>
</reference>
<sequence>MGFAKYPGTSLNQGMLKELLMVGGTMKRQGDAIVARGNYIADVPILIRFQDANKFKRFILTEEDLEKVATTIPNNIVPLKETEQGHQMFTETRLKP</sequence>
<accession>A0A821VPU9</accession>
<keyword evidence="2" id="KW-1185">Reference proteome</keyword>